<dbReference type="PROSITE" id="PS51257">
    <property type="entry name" value="PROKAR_LIPOPROTEIN"/>
    <property type="match status" value="1"/>
</dbReference>
<name>A0A1G7CYI7_9BRAD</name>
<evidence type="ECO:0000313" key="2">
    <source>
        <dbReference type="EMBL" id="SDE44514.1"/>
    </source>
</evidence>
<dbReference type="AlphaFoldDB" id="A0A1G7CYI7"/>
<dbReference type="Proteomes" id="UP000199245">
    <property type="component" value="Unassembled WGS sequence"/>
</dbReference>
<evidence type="ECO:0000256" key="1">
    <source>
        <dbReference type="SAM" id="Phobius"/>
    </source>
</evidence>
<feature type="transmembrane region" description="Helical" evidence="1">
    <location>
        <begin position="172"/>
        <end position="194"/>
    </location>
</feature>
<keyword evidence="1" id="KW-0472">Membrane</keyword>
<keyword evidence="1" id="KW-0812">Transmembrane</keyword>
<evidence type="ECO:0000313" key="3">
    <source>
        <dbReference type="Proteomes" id="UP000199245"/>
    </source>
</evidence>
<feature type="transmembrane region" description="Helical" evidence="1">
    <location>
        <begin position="201"/>
        <end position="217"/>
    </location>
</feature>
<gene>
    <name evidence="2" type="ORF">SAMN05216337_102660</name>
</gene>
<protein>
    <submittedName>
        <fullName evidence="2">Uncharacterized protein</fullName>
    </submittedName>
</protein>
<feature type="transmembrane region" description="Helical" evidence="1">
    <location>
        <begin position="108"/>
        <end position="128"/>
    </location>
</feature>
<accession>A0A1G7CYI7</accession>
<feature type="transmembrane region" description="Helical" evidence="1">
    <location>
        <begin position="237"/>
        <end position="258"/>
    </location>
</feature>
<dbReference type="EMBL" id="FMZW01000026">
    <property type="protein sequence ID" value="SDE44514.1"/>
    <property type="molecule type" value="Genomic_DNA"/>
</dbReference>
<proteinExistence type="predicted"/>
<sequence length="265" mass="28769">MVSTQFKIVTALGMAALFGIVSLVLGFNVASACATALAGGVSALVVMRAFDGETQPPSRSVRADIFRFGSGNGPAWLSELEQQNGRGRKLLYGLSRIFFSGSLCQRTASGAFLAQAAIGLVAIVLFWLGQMMGFDMRLFMVPPFGSMFADGIPMSAEAIARVRFEHLFLPLVSLYPVTFSLFLIASLGDLATILRDLREQWKYLTMPLFCFAFWALLAHRKSSGYSAVQVALGGGHLWAYVAIFVLFPLFFLVLSASLPGNRAIR</sequence>
<reference evidence="2 3" key="1">
    <citation type="submission" date="2016-10" db="EMBL/GenBank/DDBJ databases">
        <authorList>
            <person name="de Groot N.N."/>
        </authorList>
    </citation>
    <scope>NUCLEOTIDE SEQUENCE [LARGE SCALE GENOMIC DNA]</scope>
    <source>
        <strain evidence="2 3">R5</strain>
    </source>
</reference>
<organism evidence="2 3">
    <name type="scientific">Bradyrhizobium brasilense</name>
    <dbReference type="NCBI Taxonomy" id="1419277"/>
    <lineage>
        <taxon>Bacteria</taxon>
        <taxon>Pseudomonadati</taxon>
        <taxon>Pseudomonadota</taxon>
        <taxon>Alphaproteobacteria</taxon>
        <taxon>Hyphomicrobiales</taxon>
        <taxon>Nitrobacteraceae</taxon>
        <taxon>Bradyrhizobium</taxon>
    </lineage>
</organism>
<keyword evidence="1" id="KW-1133">Transmembrane helix</keyword>